<dbReference type="InterPro" id="IPR018289">
    <property type="entry name" value="MULE_transposase_dom"/>
</dbReference>
<accession>A0A445BMY3</accession>
<dbReference type="Pfam" id="PF10551">
    <property type="entry name" value="MULE"/>
    <property type="match status" value="1"/>
</dbReference>
<dbReference type="PANTHER" id="PTHR31973:SF187">
    <property type="entry name" value="MUTATOR TRANSPOSASE MUDRA PROTEIN"/>
    <property type="match status" value="1"/>
</dbReference>
<feature type="domain" description="MULE transposase" evidence="1">
    <location>
        <begin position="126"/>
        <end position="164"/>
    </location>
</feature>
<organism evidence="2 3">
    <name type="scientific">Arachis hypogaea</name>
    <name type="common">Peanut</name>
    <dbReference type="NCBI Taxonomy" id="3818"/>
    <lineage>
        <taxon>Eukaryota</taxon>
        <taxon>Viridiplantae</taxon>
        <taxon>Streptophyta</taxon>
        <taxon>Embryophyta</taxon>
        <taxon>Tracheophyta</taxon>
        <taxon>Spermatophyta</taxon>
        <taxon>Magnoliopsida</taxon>
        <taxon>eudicotyledons</taxon>
        <taxon>Gunneridae</taxon>
        <taxon>Pentapetalae</taxon>
        <taxon>rosids</taxon>
        <taxon>fabids</taxon>
        <taxon>Fabales</taxon>
        <taxon>Fabaceae</taxon>
        <taxon>Papilionoideae</taxon>
        <taxon>50 kb inversion clade</taxon>
        <taxon>dalbergioids sensu lato</taxon>
        <taxon>Dalbergieae</taxon>
        <taxon>Pterocarpus clade</taxon>
        <taxon>Arachis</taxon>
    </lineage>
</organism>
<dbReference type="Proteomes" id="UP000289738">
    <property type="component" value="Chromosome A09"/>
</dbReference>
<evidence type="ECO:0000313" key="3">
    <source>
        <dbReference type="Proteomes" id="UP000289738"/>
    </source>
</evidence>
<evidence type="ECO:0000259" key="1">
    <source>
        <dbReference type="Pfam" id="PF10551"/>
    </source>
</evidence>
<name>A0A445BMY3_ARAHY</name>
<dbReference type="PANTHER" id="PTHR31973">
    <property type="entry name" value="POLYPROTEIN, PUTATIVE-RELATED"/>
    <property type="match status" value="1"/>
</dbReference>
<dbReference type="EMBL" id="SDMP01000009">
    <property type="protein sequence ID" value="RYR40011.1"/>
    <property type="molecule type" value="Genomic_DNA"/>
</dbReference>
<dbReference type="STRING" id="3818.A0A445BMY3"/>
<gene>
    <name evidence="2" type="ORF">Ahy_A09g045669</name>
</gene>
<sequence>MIVNRVCGLRKIKSRRHNNKSADRVWVTEMLEEDIRNKKVHLCGGRNLIQKSREKGKKKYGRIILIIEGSEREQYAELRDYLNQILLSNSGSTVHLDTTPMPNLLPLFKRVYISFEACKKGCRPFIGLDGTFLKGLYEGQLLTAIGQDANNQIFPIAYAVVDSKIRDN</sequence>
<dbReference type="AlphaFoldDB" id="A0A445BMY3"/>
<keyword evidence="3" id="KW-1185">Reference proteome</keyword>
<proteinExistence type="predicted"/>
<protein>
    <recommendedName>
        <fullName evidence="1">MULE transposase domain-containing protein</fullName>
    </recommendedName>
</protein>
<reference evidence="2 3" key="1">
    <citation type="submission" date="2019-01" db="EMBL/GenBank/DDBJ databases">
        <title>Sequencing of cultivated peanut Arachis hypogaea provides insights into genome evolution and oil improvement.</title>
        <authorList>
            <person name="Chen X."/>
        </authorList>
    </citation>
    <scope>NUCLEOTIDE SEQUENCE [LARGE SCALE GENOMIC DNA]</scope>
    <source>
        <strain evidence="3">cv. Fuhuasheng</strain>
        <tissue evidence="2">Leaves</tissue>
    </source>
</reference>
<comment type="caution">
    <text evidence="2">The sequence shown here is derived from an EMBL/GenBank/DDBJ whole genome shotgun (WGS) entry which is preliminary data.</text>
</comment>
<evidence type="ECO:0000313" key="2">
    <source>
        <dbReference type="EMBL" id="RYR40011.1"/>
    </source>
</evidence>